<feature type="transmembrane region" description="Helical" evidence="1">
    <location>
        <begin position="124"/>
        <end position="147"/>
    </location>
</feature>
<keyword evidence="1" id="KW-0812">Transmembrane</keyword>
<protein>
    <submittedName>
        <fullName evidence="3">ABC-2 type transport system permease protein</fullName>
    </submittedName>
</protein>
<feature type="transmembrane region" description="Helical" evidence="1">
    <location>
        <begin position="20"/>
        <end position="44"/>
    </location>
</feature>
<sequence>MHTTFKIAKNEFRHLFYSPIAWFLSIIFLVMCSFFYTGILYSWAKASYLVYSNKPYADLWVTESVTGSIFSNPTGSFFFSILQNIYLFVPLLTMSVINREFNNGTARLLYSSPVKLRQIVVGKYLGIIAYNVLLILIMGIFIISGFFDIRHLDFGLLLSAVFGFYLLLSALTAIGFFMSSLTLYQVIAAIASFTVLFILNSVGHLWQQYDFIRDLTYFLSIAGRTEKMLIGLISTKDVLYYLLIIYMFVSFTLIRLRSGQENRPWYVKTFRYLLVAVSVLVIGYLSSRPRFTGYLDTTARQENTLHPRTQETVKQLGDSTLEVTLYCNLFDQNVNHGLPAARNIYLSDFWEKYLRFKPDIQFRYSYYYAVPAGDSSIYKTYPGKSLQQIAGLIAHGFQVDSSLFKSPEAIRRMIDLAPENYRLVMQLKYRGRTTFLRLGLEDMLWPEETNVNAALKRLLHAPIPKVYFVTGQLERNIYKTGEREYAAHATSKRKGHSLLQIGFDIDTLNLVAQNIPADARILVLADPRMDLPPIVQQKICNYIHEGGNLLVLAEPGKQQILAPLLAPLGVELMHGQLVQPTANETPDKVWVYYTYKAFSQVEEPYFRQFKRVWDRKIYTDSIKNIFAGVTGIAYTSDSGFTVQPWVMTLPEAAWQKAGKLVTDSTAPVYTPKEGDTAQSSFPTVIALSKQLKGREQRVIVCGDADCISNFRLADDLSHAFYSWLCNGEYPVYTPLPFPQDSRVVLSPEGAARQKIIYIYLLPGLLLLAGTMVLVRRQRK</sequence>
<feature type="transmembrane region" description="Helical" evidence="1">
    <location>
        <begin position="239"/>
        <end position="257"/>
    </location>
</feature>
<feature type="domain" description="ABC-type uncharacterised transport system" evidence="2">
    <location>
        <begin position="464"/>
        <end position="709"/>
    </location>
</feature>
<keyword evidence="1" id="KW-1133">Transmembrane helix</keyword>
<dbReference type="Pfam" id="PF09822">
    <property type="entry name" value="ABC_transp_aux"/>
    <property type="match status" value="1"/>
</dbReference>
<name>A0A561PXV9_9BACT</name>
<dbReference type="AlphaFoldDB" id="A0A561PXV9"/>
<evidence type="ECO:0000256" key="1">
    <source>
        <dbReference type="SAM" id="Phobius"/>
    </source>
</evidence>
<keyword evidence="4" id="KW-1185">Reference proteome</keyword>
<evidence type="ECO:0000313" key="3">
    <source>
        <dbReference type="EMBL" id="TWF42937.1"/>
    </source>
</evidence>
<comment type="caution">
    <text evidence="3">The sequence shown here is derived from an EMBL/GenBank/DDBJ whole genome shotgun (WGS) entry which is preliminary data.</text>
</comment>
<feature type="transmembrane region" description="Helical" evidence="1">
    <location>
        <begin position="183"/>
        <end position="203"/>
    </location>
</feature>
<organism evidence="3 4">
    <name type="scientific">Chitinophaga polysaccharea</name>
    <dbReference type="NCBI Taxonomy" id="1293035"/>
    <lineage>
        <taxon>Bacteria</taxon>
        <taxon>Pseudomonadati</taxon>
        <taxon>Bacteroidota</taxon>
        <taxon>Chitinophagia</taxon>
        <taxon>Chitinophagales</taxon>
        <taxon>Chitinophagaceae</taxon>
        <taxon>Chitinophaga</taxon>
    </lineage>
</organism>
<evidence type="ECO:0000313" key="4">
    <source>
        <dbReference type="Proteomes" id="UP000320811"/>
    </source>
</evidence>
<feature type="transmembrane region" description="Helical" evidence="1">
    <location>
        <begin position="77"/>
        <end position="97"/>
    </location>
</feature>
<dbReference type="EMBL" id="VIWO01000002">
    <property type="protein sequence ID" value="TWF42937.1"/>
    <property type="molecule type" value="Genomic_DNA"/>
</dbReference>
<dbReference type="InterPro" id="IPR019196">
    <property type="entry name" value="ABC_transp_unknown"/>
</dbReference>
<dbReference type="GO" id="GO:0005886">
    <property type="term" value="C:plasma membrane"/>
    <property type="evidence" value="ECO:0007669"/>
    <property type="project" value="UniProtKB-SubCell"/>
</dbReference>
<proteinExistence type="predicted"/>
<dbReference type="OrthoDB" id="616157at2"/>
<keyword evidence="1" id="KW-0472">Membrane</keyword>
<dbReference type="PANTHER" id="PTHR37305">
    <property type="entry name" value="INTEGRAL MEMBRANE PROTEIN-RELATED"/>
    <property type="match status" value="1"/>
</dbReference>
<feature type="transmembrane region" description="Helical" evidence="1">
    <location>
        <begin position="154"/>
        <end position="177"/>
    </location>
</feature>
<dbReference type="Proteomes" id="UP000320811">
    <property type="component" value="Unassembled WGS sequence"/>
</dbReference>
<dbReference type="Pfam" id="PF12679">
    <property type="entry name" value="ABC2_membrane_2"/>
    <property type="match status" value="1"/>
</dbReference>
<feature type="transmembrane region" description="Helical" evidence="1">
    <location>
        <begin position="756"/>
        <end position="774"/>
    </location>
</feature>
<dbReference type="RefSeq" id="WP_145667601.1">
    <property type="nucleotide sequence ID" value="NZ_VIWO01000002.1"/>
</dbReference>
<dbReference type="GO" id="GO:0140359">
    <property type="term" value="F:ABC-type transporter activity"/>
    <property type="evidence" value="ECO:0007669"/>
    <property type="project" value="InterPro"/>
</dbReference>
<feature type="transmembrane region" description="Helical" evidence="1">
    <location>
        <begin position="269"/>
        <end position="287"/>
    </location>
</feature>
<reference evidence="3 4" key="1">
    <citation type="submission" date="2019-06" db="EMBL/GenBank/DDBJ databases">
        <title>Sorghum-associated microbial communities from plants grown in Nebraska, USA.</title>
        <authorList>
            <person name="Schachtman D."/>
        </authorList>
    </citation>
    <scope>NUCLEOTIDE SEQUENCE [LARGE SCALE GENOMIC DNA]</scope>
    <source>
        <strain evidence="3 4">1209</strain>
    </source>
</reference>
<accession>A0A561PXV9</accession>
<evidence type="ECO:0000259" key="2">
    <source>
        <dbReference type="Pfam" id="PF09822"/>
    </source>
</evidence>
<dbReference type="PANTHER" id="PTHR37305:SF1">
    <property type="entry name" value="MEMBRANE PROTEIN"/>
    <property type="match status" value="1"/>
</dbReference>
<gene>
    <name evidence="3" type="ORF">FHW36_102699</name>
</gene>